<comment type="caution">
    <text evidence="2">The sequence shown here is derived from an EMBL/GenBank/DDBJ whole genome shotgun (WGS) entry which is preliminary data.</text>
</comment>
<reference evidence="2" key="1">
    <citation type="journal article" date="2020" name="New Phytol.">
        <title>Comparative genomics reveals dynamic genome evolution in host specialist ectomycorrhizal fungi.</title>
        <authorList>
            <person name="Lofgren L.A."/>
            <person name="Nguyen N.H."/>
            <person name="Vilgalys R."/>
            <person name="Ruytinx J."/>
            <person name="Liao H.L."/>
            <person name="Branco S."/>
            <person name="Kuo A."/>
            <person name="LaButti K."/>
            <person name="Lipzen A."/>
            <person name="Andreopoulos W."/>
            <person name="Pangilinan J."/>
            <person name="Riley R."/>
            <person name="Hundley H."/>
            <person name="Na H."/>
            <person name="Barry K."/>
            <person name="Grigoriev I.V."/>
            <person name="Stajich J.E."/>
            <person name="Kennedy P.G."/>
        </authorList>
    </citation>
    <scope>NUCLEOTIDE SEQUENCE</scope>
    <source>
        <strain evidence="2">FC423</strain>
    </source>
</reference>
<feature type="region of interest" description="Disordered" evidence="1">
    <location>
        <begin position="83"/>
        <end position="121"/>
    </location>
</feature>
<dbReference type="RefSeq" id="XP_041294702.1">
    <property type="nucleotide sequence ID" value="XM_041441316.1"/>
</dbReference>
<dbReference type="OrthoDB" id="2692981at2759"/>
<keyword evidence="3" id="KW-1185">Reference proteome</keyword>
<organism evidence="2 3">
    <name type="scientific">Suillus discolor</name>
    <dbReference type="NCBI Taxonomy" id="1912936"/>
    <lineage>
        <taxon>Eukaryota</taxon>
        <taxon>Fungi</taxon>
        <taxon>Dikarya</taxon>
        <taxon>Basidiomycota</taxon>
        <taxon>Agaricomycotina</taxon>
        <taxon>Agaricomycetes</taxon>
        <taxon>Agaricomycetidae</taxon>
        <taxon>Boletales</taxon>
        <taxon>Suillineae</taxon>
        <taxon>Suillaceae</taxon>
        <taxon>Suillus</taxon>
    </lineage>
</organism>
<dbReference type="AlphaFoldDB" id="A0A9P7JVX9"/>
<gene>
    <name evidence="2" type="ORF">F5147DRAFT_772060</name>
</gene>
<dbReference type="GeneID" id="64703575"/>
<name>A0A9P7JVX9_9AGAM</name>
<proteinExistence type="predicted"/>
<protein>
    <submittedName>
        <fullName evidence="2">Uncharacterized protein</fullName>
    </submittedName>
</protein>
<sequence length="121" mass="12929">MIDVHGLDDVPVVVPNVWDADRSLIHPSEYSKRLDKGTPVTVEVLLQLWTFGPENKCPTGSRIYQTTLKSLCILPLTERPKTLVPNGVGMPTDPKGKCKADGPPAQGGPTRKAAKMAGAAA</sequence>
<dbReference type="EMBL" id="JABBWM010000018">
    <property type="protein sequence ID" value="KAG2111343.1"/>
    <property type="molecule type" value="Genomic_DNA"/>
</dbReference>
<accession>A0A9P7JVX9</accession>
<evidence type="ECO:0000256" key="1">
    <source>
        <dbReference type="SAM" id="MobiDB-lite"/>
    </source>
</evidence>
<dbReference type="Proteomes" id="UP000823399">
    <property type="component" value="Unassembled WGS sequence"/>
</dbReference>
<evidence type="ECO:0000313" key="3">
    <source>
        <dbReference type="Proteomes" id="UP000823399"/>
    </source>
</evidence>
<evidence type="ECO:0000313" key="2">
    <source>
        <dbReference type="EMBL" id="KAG2111343.1"/>
    </source>
</evidence>